<evidence type="ECO:0000313" key="2">
    <source>
        <dbReference type="EMBL" id="MBW0499377.1"/>
    </source>
</evidence>
<dbReference type="EMBL" id="AVOT02015239">
    <property type="protein sequence ID" value="MBW0499377.1"/>
    <property type="molecule type" value="Genomic_DNA"/>
</dbReference>
<dbReference type="CDD" id="cd09272">
    <property type="entry name" value="RNase_HI_RT_Ty1"/>
    <property type="match status" value="1"/>
</dbReference>
<evidence type="ECO:0000259" key="1">
    <source>
        <dbReference type="Pfam" id="PF07727"/>
    </source>
</evidence>
<dbReference type="Pfam" id="PF07727">
    <property type="entry name" value="RVT_2"/>
    <property type="match status" value="1"/>
</dbReference>
<proteinExistence type="predicted"/>
<comment type="caution">
    <text evidence="2">The sequence shown here is derived from an EMBL/GenBank/DDBJ whole genome shotgun (WGS) entry which is preliminary data.</text>
</comment>
<dbReference type="AlphaFoldDB" id="A0A9Q3HCJ6"/>
<gene>
    <name evidence="2" type="ORF">O181_039092</name>
</gene>
<organism evidence="2 3">
    <name type="scientific">Austropuccinia psidii MF-1</name>
    <dbReference type="NCBI Taxonomy" id="1389203"/>
    <lineage>
        <taxon>Eukaryota</taxon>
        <taxon>Fungi</taxon>
        <taxon>Dikarya</taxon>
        <taxon>Basidiomycota</taxon>
        <taxon>Pucciniomycotina</taxon>
        <taxon>Pucciniomycetes</taxon>
        <taxon>Pucciniales</taxon>
        <taxon>Sphaerophragmiaceae</taxon>
        <taxon>Austropuccinia</taxon>
    </lineage>
</organism>
<sequence>MNLCIKKRFSKSPWQTAPYTYHEAMVSCDCHKWEETMEKELRSLRDMGVWESASNFNLKQALGCHWVYTVKKNQQGNVTCYKAELVVQGHQQIKELNFDERFALTLTFNSLQFLLTIVEALGWEIQMFDVTTAYLHSNLKHMIYVRVPQGATDMPKVLYGLKQAGRCWWNHLQNVLKKFDFQSNPEDPSTYTYNRADRKAILWVHIDDGVIGASSEQHCWHNNKKTDGGFELCQLALIRKLCSLDASNITASQPLPSMDLVSGKARTIDKDYLSWIGMILYVAQATSPDIMYAVNFLARFSMNTTDWHWMALDRLINYVQGTSTKSSILRPSHKQDVLNVFVDANWGGRGSRSQHGYVGLLWGAPIMWNSKKHTCISLSTCQAEYIAMLYASKECLWIGQGLIGIAGHFTPTLLSDNKAAIQIAGDSGSRKNSRQIRWEFHLKNELLMTNQIKI</sequence>
<name>A0A9Q3HCJ6_9BASI</name>
<feature type="domain" description="Reverse transcriptase Ty1/copia-type" evidence="1">
    <location>
        <begin position="49"/>
        <end position="253"/>
    </location>
</feature>
<dbReference type="SUPFAM" id="SSF56672">
    <property type="entry name" value="DNA/RNA polymerases"/>
    <property type="match status" value="1"/>
</dbReference>
<keyword evidence="3" id="KW-1185">Reference proteome</keyword>
<dbReference type="InterPro" id="IPR013103">
    <property type="entry name" value="RVT_2"/>
</dbReference>
<evidence type="ECO:0000313" key="3">
    <source>
        <dbReference type="Proteomes" id="UP000765509"/>
    </source>
</evidence>
<accession>A0A9Q3HCJ6</accession>
<dbReference type="Proteomes" id="UP000765509">
    <property type="component" value="Unassembled WGS sequence"/>
</dbReference>
<dbReference type="PANTHER" id="PTHR11439:SF467">
    <property type="entry name" value="INTEGRASE CATALYTIC DOMAIN-CONTAINING PROTEIN"/>
    <property type="match status" value="1"/>
</dbReference>
<protein>
    <recommendedName>
        <fullName evidence="1">Reverse transcriptase Ty1/copia-type domain-containing protein</fullName>
    </recommendedName>
</protein>
<dbReference type="InterPro" id="IPR043502">
    <property type="entry name" value="DNA/RNA_pol_sf"/>
</dbReference>
<dbReference type="PANTHER" id="PTHR11439">
    <property type="entry name" value="GAG-POL-RELATED RETROTRANSPOSON"/>
    <property type="match status" value="1"/>
</dbReference>
<reference evidence="2" key="1">
    <citation type="submission" date="2021-03" db="EMBL/GenBank/DDBJ databases">
        <title>Draft genome sequence of rust myrtle Austropuccinia psidii MF-1, a brazilian biotype.</title>
        <authorList>
            <person name="Quecine M.C."/>
            <person name="Pachon D.M.R."/>
            <person name="Bonatelli M.L."/>
            <person name="Correr F.H."/>
            <person name="Franceschini L.M."/>
            <person name="Leite T.F."/>
            <person name="Margarido G.R.A."/>
            <person name="Almeida C.A."/>
            <person name="Ferrarezi J.A."/>
            <person name="Labate C.A."/>
        </authorList>
    </citation>
    <scope>NUCLEOTIDE SEQUENCE</scope>
    <source>
        <strain evidence="2">MF-1</strain>
    </source>
</reference>